<dbReference type="AlphaFoldDB" id="A0A1D9LH12"/>
<dbReference type="PANTHER" id="PTHR38008:SF2">
    <property type="entry name" value="HEMOLYSIN"/>
    <property type="match status" value="1"/>
</dbReference>
<dbReference type="RefSeq" id="WP_070979851.1">
    <property type="nucleotide sequence ID" value="NZ_CP017707.1"/>
</dbReference>
<organism evidence="1 2">
    <name type="scientific">Chromobacterium vaccinii</name>
    <dbReference type="NCBI Taxonomy" id="1108595"/>
    <lineage>
        <taxon>Bacteria</taxon>
        <taxon>Pseudomonadati</taxon>
        <taxon>Pseudomonadota</taxon>
        <taxon>Betaproteobacteria</taxon>
        <taxon>Neisseriales</taxon>
        <taxon>Chromobacteriaceae</taxon>
        <taxon>Chromobacterium</taxon>
    </lineage>
</organism>
<gene>
    <name evidence="1" type="ORF">BKX93_11260</name>
</gene>
<sequence length="85" mass="8771">MKTLKSALAALPALLLAACAQNPAPQPQAVGMANPASVYCVKQGGKLLPKKDAAGGEYALCQLPDGRAVEEWTLFRSQQPAAPAP</sequence>
<dbReference type="STRING" id="1108595.BKX93_11260"/>
<dbReference type="Proteomes" id="UP000178776">
    <property type="component" value="Chromosome"/>
</dbReference>
<dbReference type="InterPro" id="IPR005590">
    <property type="entry name" value="DUF333"/>
</dbReference>
<evidence type="ECO:0000313" key="2">
    <source>
        <dbReference type="Proteomes" id="UP000178776"/>
    </source>
</evidence>
<dbReference type="GeneID" id="68841792"/>
<protein>
    <submittedName>
        <fullName evidence="1">Uncharacterized protein</fullName>
    </submittedName>
</protein>
<evidence type="ECO:0000313" key="1">
    <source>
        <dbReference type="EMBL" id="AOZ50505.1"/>
    </source>
</evidence>
<dbReference type="PROSITE" id="PS51257">
    <property type="entry name" value="PROKAR_LIPOPROTEIN"/>
    <property type="match status" value="1"/>
</dbReference>
<name>A0A1D9LH12_9NEIS</name>
<dbReference type="PANTHER" id="PTHR38008">
    <property type="entry name" value="HEMOLYSIN-RELATED"/>
    <property type="match status" value="1"/>
</dbReference>
<dbReference type="KEGG" id="cvc:BKX93_11260"/>
<dbReference type="EMBL" id="CP017707">
    <property type="protein sequence ID" value="AOZ50505.1"/>
    <property type="molecule type" value="Genomic_DNA"/>
</dbReference>
<proteinExistence type="predicted"/>
<dbReference type="Pfam" id="PF03891">
    <property type="entry name" value="DUF333"/>
    <property type="match status" value="1"/>
</dbReference>
<reference evidence="1 2" key="1">
    <citation type="submission" date="2016-10" db="EMBL/GenBank/DDBJ databases">
        <title>Chromobacterium muskegensis sp. nov., an insecticidal bacterium isolated from Sphagnum bogs.</title>
        <authorList>
            <person name="Sparks M.E."/>
            <person name="Blackburn M.B."/>
            <person name="Gundersen-Rindal D.E."/>
            <person name="Mitchell A."/>
            <person name="Farrar R."/>
            <person name="Kuhar D."/>
        </authorList>
    </citation>
    <scope>NUCLEOTIDE SEQUENCE [LARGE SCALE GENOMIC DNA]</scope>
    <source>
        <strain evidence="1 2">21-1</strain>
    </source>
</reference>
<accession>A0A1D9LH12</accession>